<dbReference type="Proteomes" id="UP001385499">
    <property type="component" value="Unassembled WGS sequence"/>
</dbReference>
<sequence>MSDLFEASGLAASGPRPLADRMRPERLEDVVGQEHLLGPEGSLARMLKTRTLGSLIFWGPPGTGKTTIARLLANETDLAFEQISAIFSGVAELKKVFEIARVRRLSGKSTLLFVDEIHRFNRAQQDSFLPVMEDGTITLVGATTENPSFELNAALLSRSHVMTFHSLHQEALRKLLNRAEALEDKPLPLDEEAKGVLLRMADGDGRSALTLLEDVWRAAGDGEVFDAERLQQIVQRRAPIYDKGQDGHYNLISALHKSVRGSDPDAALYWFCRMLDGGEDPLYLARRLIRMAVEDIGLADPNALVQANAARDAYQMLGSPEGELALAQSVVYLASAPKSNGVYVAYKAAVRSAKANGSLLPPKHILNAPTKLMKNEGYGDGYQYDHDAPDGFSGQDYFPEDMGRQTFYDPPERGFERELRKRLEYWSRLRRERG</sequence>
<keyword evidence="4" id="KW-0547">Nucleotide-binding</keyword>
<dbReference type="CDD" id="cd00009">
    <property type="entry name" value="AAA"/>
    <property type="match status" value="1"/>
</dbReference>
<dbReference type="InterPro" id="IPR021886">
    <property type="entry name" value="MgsA_C"/>
</dbReference>
<dbReference type="PANTHER" id="PTHR13779">
    <property type="entry name" value="WERNER HELICASE-INTERACTING PROTEIN 1 FAMILY MEMBER"/>
    <property type="match status" value="1"/>
</dbReference>
<dbReference type="InterPro" id="IPR051314">
    <property type="entry name" value="AAA_ATPase_RarA/MGS1/WRNIP1"/>
</dbReference>
<evidence type="ECO:0000256" key="3">
    <source>
        <dbReference type="ARBA" id="ARBA00020776"/>
    </source>
</evidence>
<dbReference type="CDD" id="cd18139">
    <property type="entry name" value="HLD_clamp_RarA"/>
    <property type="match status" value="1"/>
</dbReference>
<evidence type="ECO:0000256" key="4">
    <source>
        <dbReference type="ARBA" id="ARBA00022741"/>
    </source>
</evidence>
<evidence type="ECO:0000256" key="2">
    <source>
        <dbReference type="ARBA" id="ARBA00008959"/>
    </source>
</evidence>
<comment type="similarity">
    <text evidence="2">Belongs to the AAA ATPase family. RarA/MGS1/WRNIP1 subfamily.</text>
</comment>
<dbReference type="PANTHER" id="PTHR13779:SF7">
    <property type="entry name" value="ATPASE WRNIP1"/>
    <property type="match status" value="1"/>
</dbReference>
<evidence type="ECO:0000259" key="7">
    <source>
        <dbReference type="SMART" id="SM00382"/>
    </source>
</evidence>
<dbReference type="InterPro" id="IPR027417">
    <property type="entry name" value="P-loop_NTPase"/>
</dbReference>
<dbReference type="Gene3D" id="1.10.8.60">
    <property type="match status" value="1"/>
</dbReference>
<feature type="region of interest" description="Disordered" evidence="6">
    <location>
        <begin position="1"/>
        <end position="21"/>
    </location>
</feature>
<dbReference type="InterPro" id="IPR003959">
    <property type="entry name" value="ATPase_AAA_core"/>
</dbReference>
<dbReference type="Gene3D" id="1.20.272.10">
    <property type="match status" value="1"/>
</dbReference>
<protein>
    <recommendedName>
        <fullName evidence="3">Replication-associated recombination protein A</fullName>
    </recommendedName>
</protein>
<comment type="function">
    <text evidence="1">DNA-dependent ATPase that plays important roles in cellular responses to stalled DNA replication processes.</text>
</comment>
<dbReference type="SUPFAM" id="SSF48019">
    <property type="entry name" value="post-AAA+ oligomerization domain-like"/>
    <property type="match status" value="1"/>
</dbReference>
<evidence type="ECO:0000313" key="9">
    <source>
        <dbReference type="Proteomes" id="UP001385499"/>
    </source>
</evidence>
<accession>A0ABU8TR09</accession>
<evidence type="ECO:0000256" key="5">
    <source>
        <dbReference type="ARBA" id="ARBA00022840"/>
    </source>
</evidence>
<dbReference type="EMBL" id="JBAKIA010000022">
    <property type="protein sequence ID" value="MEJ8476613.1"/>
    <property type="molecule type" value="Genomic_DNA"/>
</dbReference>
<dbReference type="Gene3D" id="3.40.50.300">
    <property type="entry name" value="P-loop containing nucleotide triphosphate hydrolases"/>
    <property type="match status" value="1"/>
</dbReference>
<dbReference type="SUPFAM" id="SSF52540">
    <property type="entry name" value="P-loop containing nucleoside triphosphate hydrolases"/>
    <property type="match status" value="1"/>
</dbReference>
<reference evidence="8 9" key="1">
    <citation type="submission" date="2024-02" db="EMBL/GenBank/DDBJ databases">
        <title>Roseibium algae sp. nov., isolated from marine alga (Grateloupia sp.), showing potential in myo-inositol conversion.</title>
        <authorList>
            <person name="Wang Y."/>
        </authorList>
    </citation>
    <scope>NUCLEOTIDE SEQUENCE [LARGE SCALE GENOMIC DNA]</scope>
    <source>
        <strain evidence="8 9">H3510</strain>
    </source>
</reference>
<dbReference type="RefSeq" id="WP_340277264.1">
    <property type="nucleotide sequence ID" value="NZ_JBAKIA010000022.1"/>
</dbReference>
<dbReference type="Pfam" id="PF16193">
    <property type="entry name" value="AAA_assoc_2"/>
    <property type="match status" value="1"/>
</dbReference>
<feature type="domain" description="AAA+ ATPase" evidence="7">
    <location>
        <begin position="51"/>
        <end position="167"/>
    </location>
</feature>
<dbReference type="SMART" id="SM00382">
    <property type="entry name" value="AAA"/>
    <property type="match status" value="1"/>
</dbReference>
<dbReference type="InterPro" id="IPR032423">
    <property type="entry name" value="AAA_assoc_2"/>
</dbReference>
<evidence type="ECO:0000313" key="8">
    <source>
        <dbReference type="EMBL" id="MEJ8476613.1"/>
    </source>
</evidence>
<keyword evidence="9" id="KW-1185">Reference proteome</keyword>
<evidence type="ECO:0000256" key="1">
    <source>
        <dbReference type="ARBA" id="ARBA00002393"/>
    </source>
</evidence>
<comment type="caution">
    <text evidence="8">The sequence shown here is derived from an EMBL/GenBank/DDBJ whole genome shotgun (WGS) entry which is preliminary data.</text>
</comment>
<keyword evidence="5" id="KW-0067">ATP-binding</keyword>
<dbReference type="Pfam" id="PF12002">
    <property type="entry name" value="MgsA_C"/>
    <property type="match status" value="1"/>
</dbReference>
<proteinExistence type="inferred from homology"/>
<gene>
    <name evidence="8" type="ORF">V6575_21205</name>
</gene>
<dbReference type="Pfam" id="PF00004">
    <property type="entry name" value="AAA"/>
    <property type="match status" value="1"/>
</dbReference>
<dbReference type="InterPro" id="IPR008921">
    <property type="entry name" value="DNA_pol3_clamp-load_cplx_C"/>
</dbReference>
<evidence type="ECO:0000256" key="6">
    <source>
        <dbReference type="SAM" id="MobiDB-lite"/>
    </source>
</evidence>
<name>A0ABU8TR09_9HYPH</name>
<dbReference type="InterPro" id="IPR003593">
    <property type="entry name" value="AAA+_ATPase"/>
</dbReference>
<dbReference type="Gene3D" id="1.10.3710.10">
    <property type="entry name" value="DNA polymerase III clamp loader subunits, C-terminal domain"/>
    <property type="match status" value="1"/>
</dbReference>
<organism evidence="8 9">
    <name type="scientific">Roseibium algae</name>
    <dbReference type="NCBI Taxonomy" id="3123038"/>
    <lineage>
        <taxon>Bacteria</taxon>
        <taxon>Pseudomonadati</taxon>
        <taxon>Pseudomonadota</taxon>
        <taxon>Alphaproteobacteria</taxon>
        <taxon>Hyphomicrobiales</taxon>
        <taxon>Stappiaceae</taxon>
        <taxon>Roseibium</taxon>
    </lineage>
</organism>